<reference evidence="2" key="1">
    <citation type="journal article" date="2023" name="Pathogens">
        <title>Prevalence of Enterococcus spp. and the Whole-Genome Characteristics of Enterococcus faecium and Enterococcus faecalis Strains Isolated from Free-Living Birds in Poland.</title>
        <authorList>
            <person name="Kwit R."/>
            <person name="Zajac M."/>
            <person name="Smialowska-Weglinska A."/>
            <person name="Skarzynska M."/>
            <person name="Bomba A."/>
            <person name="Lalak A."/>
            <person name="Skrzypiec E."/>
            <person name="Wojdat D."/>
            <person name="Koza W."/>
            <person name="Mikos-Wojewoda E."/>
            <person name="Pasim P."/>
            <person name="Skora M."/>
            <person name="Polak M."/>
            <person name="Wiacek J."/>
            <person name="Wasyl D."/>
        </authorList>
    </citation>
    <scope>NUCLEOTIDE SEQUENCE</scope>
    <source>
        <strain evidence="2">691B_2</strain>
    </source>
</reference>
<accession>A0AAW7KF51</accession>
<gene>
    <name evidence="2" type="ORF">P0E79_15440</name>
</gene>
<name>A0AAW7KF51_ENTFL</name>
<protein>
    <submittedName>
        <fullName evidence="2">Uncharacterized protein</fullName>
    </submittedName>
</protein>
<feature type="non-terminal residue" evidence="2">
    <location>
        <position position="1"/>
    </location>
</feature>
<organism evidence="2 3">
    <name type="scientific">Enterococcus faecalis</name>
    <name type="common">Streptococcus faecalis</name>
    <dbReference type="NCBI Taxonomy" id="1351"/>
    <lineage>
        <taxon>Bacteria</taxon>
        <taxon>Bacillati</taxon>
        <taxon>Bacillota</taxon>
        <taxon>Bacilli</taxon>
        <taxon>Lactobacillales</taxon>
        <taxon>Enterococcaceae</taxon>
        <taxon>Enterococcus</taxon>
    </lineage>
</organism>
<feature type="transmembrane region" description="Helical" evidence="1">
    <location>
        <begin position="37"/>
        <end position="59"/>
    </location>
</feature>
<dbReference type="AlphaFoldDB" id="A0AAW7KF51"/>
<comment type="caution">
    <text evidence="2">The sequence shown here is derived from an EMBL/GenBank/DDBJ whole genome shotgun (WGS) entry which is preliminary data.</text>
</comment>
<keyword evidence="1" id="KW-1133">Transmembrane helix</keyword>
<proteinExistence type="predicted"/>
<keyword evidence="1" id="KW-0812">Transmembrane</keyword>
<dbReference type="EMBL" id="JAREWH010000043">
    <property type="protein sequence ID" value="MDN3193861.1"/>
    <property type="molecule type" value="Genomic_DNA"/>
</dbReference>
<reference evidence="2" key="2">
    <citation type="submission" date="2023-03" db="EMBL/GenBank/DDBJ databases">
        <authorList>
            <person name="Zajac M."/>
            <person name="Kwit R."/>
            <person name="Wasyl D."/>
        </authorList>
    </citation>
    <scope>NUCLEOTIDE SEQUENCE</scope>
    <source>
        <strain evidence="2">691B_2</strain>
    </source>
</reference>
<dbReference type="RefSeq" id="WP_289870321.1">
    <property type="nucleotide sequence ID" value="NZ_JAREWH010000043.1"/>
</dbReference>
<evidence type="ECO:0000256" key="1">
    <source>
        <dbReference type="SAM" id="Phobius"/>
    </source>
</evidence>
<sequence>SENCSIIFGEFRLISEGVASVPAVYQFLSLGQKSKVIFVPGSCLLFILSQNFLDIFFNLKKTYD</sequence>
<keyword evidence="1" id="KW-0472">Membrane</keyword>
<evidence type="ECO:0000313" key="2">
    <source>
        <dbReference type="EMBL" id="MDN3193861.1"/>
    </source>
</evidence>
<dbReference type="Proteomes" id="UP001173174">
    <property type="component" value="Unassembled WGS sequence"/>
</dbReference>
<evidence type="ECO:0000313" key="3">
    <source>
        <dbReference type="Proteomes" id="UP001173174"/>
    </source>
</evidence>